<dbReference type="Gene3D" id="3.40.50.2300">
    <property type="match status" value="1"/>
</dbReference>
<evidence type="ECO:0000256" key="1">
    <source>
        <dbReference type="ARBA" id="ARBA00000085"/>
    </source>
</evidence>
<dbReference type="EC" id="2.7.13.3" evidence="3"/>
<evidence type="ECO:0000256" key="9">
    <source>
        <dbReference type="ARBA" id="ARBA00022840"/>
    </source>
</evidence>
<feature type="domain" description="Response regulatory" evidence="16">
    <location>
        <begin position="825"/>
        <end position="942"/>
    </location>
</feature>
<dbReference type="PANTHER" id="PTHR45339:SF1">
    <property type="entry name" value="HYBRID SIGNAL TRANSDUCTION HISTIDINE KINASE J"/>
    <property type="match status" value="1"/>
</dbReference>
<dbReference type="SUPFAM" id="SSF52172">
    <property type="entry name" value="CheY-like"/>
    <property type="match status" value="1"/>
</dbReference>
<feature type="domain" description="HAMP" evidence="17">
    <location>
        <begin position="207"/>
        <end position="261"/>
    </location>
</feature>
<dbReference type="Pfam" id="PF02518">
    <property type="entry name" value="HATPase_c"/>
    <property type="match status" value="1"/>
</dbReference>
<dbReference type="PANTHER" id="PTHR45339">
    <property type="entry name" value="HYBRID SIGNAL TRANSDUCTION HISTIDINE KINASE J"/>
    <property type="match status" value="1"/>
</dbReference>
<dbReference type="Proteomes" id="UP001165962">
    <property type="component" value="Unassembled WGS sequence"/>
</dbReference>
<keyword evidence="7" id="KW-0547">Nucleotide-binding</keyword>
<dbReference type="SMART" id="SM00388">
    <property type="entry name" value="HisKA"/>
    <property type="match status" value="1"/>
</dbReference>
<evidence type="ECO:0000256" key="3">
    <source>
        <dbReference type="ARBA" id="ARBA00012438"/>
    </source>
</evidence>
<dbReference type="Pfam" id="PF00672">
    <property type="entry name" value="HAMP"/>
    <property type="match status" value="1"/>
</dbReference>
<dbReference type="InterPro" id="IPR029016">
    <property type="entry name" value="GAF-like_dom_sf"/>
</dbReference>
<dbReference type="CDD" id="cd16922">
    <property type="entry name" value="HATPase_EvgS-ArcB-TorS-like"/>
    <property type="match status" value="1"/>
</dbReference>
<feature type="coiled-coil region" evidence="13">
    <location>
        <begin position="446"/>
        <end position="522"/>
    </location>
</feature>
<evidence type="ECO:0000256" key="7">
    <source>
        <dbReference type="ARBA" id="ARBA00022741"/>
    </source>
</evidence>
<dbReference type="CDD" id="cd00082">
    <property type="entry name" value="HisKA"/>
    <property type="match status" value="1"/>
</dbReference>
<dbReference type="SMART" id="SM00448">
    <property type="entry name" value="REC"/>
    <property type="match status" value="1"/>
</dbReference>
<dbReference type="Pfam" id="PF00072">
    <property type="entry name" value="Response_reg"/>
    <property type="match status" value="1"/>
</dbReference>
<keyword evidence="9" id="KW-0067">ATP-binding</keyword>
<evidence type="ECO:0000313" key="18">
    <source>
        <dbReference type="EMBL" id="NHN34039.1"/>
    </source>
</evidence>
<dbReference type="RefSeq" id="WP_166154586.1">
    <property type="nucleotide sequence ID" value="NZ_JAAOIW010000015.1"/>
</dbReference>
<dbReference type="Pfam" id="PF00512">
    <property type="entry name" value="HisKA"/>
    <property type="match status" value="1"/>
</dbReference>
<keyword evidence="11 14" id="KW-0472">Membrane</keyword>
<evidence type="ECO:0000313" key="19">
    <source>
        <dbReference type="Proteomes" id="UP001165962"/>
    </source>
</evidence>
<dbReference type="Gene3D" id="1.10.287.130">
    <property type="match status" value="1"/>
</dbReference>
<evidence type="ECO:0000256" key="8">
    <source>
        <dbReference type="ARBA" id="ARBA00022777"/>
    </source>
</evidence>
<evidence type="ECO:0000256" key="10">
    <source>
        <dbReference type="ARBA" id="ARBA00023012"/>
    </source>
</evidence>
<dbReference type="InterPro" id="IPR036097">
    <property type="entry name" value="HisK_dim/P_sf"/>
</dbReference>
<evidence type="ECO:0000256" key="6">
    <source>
        <dbReference type="ARBA" id="ARBA00022679"/>
    </source>
</evidence>
<evidence type="ECO:0000259" key="15">
    <source>
        <dbReference type="PROSITE" id="PS50109"/>
    </source>
</evidence>
<evidence type="ECO:0000259" key="16">
    <source>
        <dbReference type="PROSITE" id="PS50110"/>
    </source>
</evidence>
<dbReference type="PRINTS" id="PR00344">
    <property type="entry name" value="BCTRLSENSOR"/>
</dbReference>
<comment type="catalytic activity">
    <reaction evidence="1">
        <text>ATP + protein L-histidine = ADP + protein N-phospho-L-histidine.</text>
        <dbReference type="EC" id="2.7.13.3"/>
    </reaction>
</comment>
<dbReference type="InterPro" id="IPR011006">
    <property type="entry name" value="CheY-like_superfamily"/>
</dbReference>
<keyword evidence="5 12" id="KW-0597">Phosphoprotein</keyword>
<keyword evidence="4" id="KW-1003">Cell membrane</keyword>
<dbReference type="Pfam" id="PF12729">
    <property type="entry name" value="4HB_MCP_1"/>
    <property type="match status" value="1"/>
</dbReference>
<dbReference type="Pfam" id="PF13185">
    <property type="entry name" value="GAF_2"/>
    <property type="match status" value="1"/>
</dbReference>
<keyword evidence="14" id="KW-1133">Transmembrane helix</keyword>
<feature type="transmembrane region" description="Helical" evidence="14">
    <location>
        <begin position="213"/>
        <end position="232"/>
    </location>
</feature>
<keyword evidence="8" id="KW-0418">Kinase</keyword>
<dbReference type="InterPro" id="IPR003594">
    <property type="entry name" value="HATPase_dom"/>
</dbReference>
<organism evidence="18 19">
    <name type="scientific">Paenibacillus agricola</name>
    <dbReference type="NCBI Taxonomy" id="2716264"/>
    <lineage>
        <taxon>Bacteria</taxon>
        <taxon>Bacillati</taxon>
        <taxon>Bacillota</taxon>
        <taxon>Bacilli</taxon>
        <taxon>Bacillales</taxon>
        <taxon>Paenibacillaceae</taxon>
        <taxon>Paenibacillus</taxon>
    </lineage>
</organism>
<name>A0ABX0JFJ7_9BACL</name>
<accession>A0ABX0JFJ7</accession>
<feature type="transmembrane region" description="Helical" evidence="14">
    <location>
        <begin position="184"/>
        <end position="201"/>
    </location>
</feature>
<dbReference type="InterPro" id="IPR003018">
    <property type="entry name" value="GAF"/>
</dbReference>
<dbReference type="Gene3D" id="6.10.340.10">
    <property type="match status" value="1"/>
</dbReference>
<protein>
    <recommendedName>
        <fullName evidence="3">histidine kinase</fullName>
        <ecNumber evidence="3">2.7.13.3</ecNumber>
    </recommendedName>
</protein>
<keyword evidence="6" id="KW-0808">Transferase</keyword>
<dbReference type="InterPro" id="IPR005467">
    <property type="entry name" value="His_kinase_dom"/>
</dbReference>
<evidence type="ECO:0000256" key="4">
    <source>
        <dbReference type="ARBA" id="ARBA00022475"/>
    </source>
</evidence>
<keyword evidence="13" id="KW-0175">Coiled coil</keyword>
<keyword evidence="14" id="KW-0812">Transmembrane</keyword>
<dbReference type="InterPro" id="IPR047347">
    <property type="entry name" value="YvaQ-like_sensor"/>
</dbReference>
<evidence type="ECO:0000256" key="11">
    <source>
        <dbReference type="ARBA" id="ARBA00023136"/>
    </source>
</evidence>
<dbReference type="SMART" id="SM00387">
    <property type="entry name" value="HATPase_c"/>
    <property type="match status" value="1"/>
</dbReference>
<dbReference type="InterPro" id="IPR004358">
    <property type="entry name" value="Sig_transdc_His_kin-like_C"/>
</dbReference>
<evidence type="ECO:0000256" key="13">
    <source>
        <dbReference type="SAM" id="Coils"/>
    </source>
</evidence>
<evidence type="ECO:0000259" key="17">
    <source>
        <dbReference type="PROSITE" id="PS50885"/>
    </source>
</evidence>
<gene>
    <name evidence="18" type="ORF">G9U52_29900</name>
</gene>
<dbReference type="PROSITE" id="PS50885">
    <property type="entry name" value="HAMP"/>
    <property type="match status" value="1"/>
</dbReference>
<dbReference type="EMBL" id="JAAOIW010000015">
    <property type="protein sequence ID" value="NHN34039.1"/>
    <property type="molecule type" value="Genomic_DNA"/>
</dbReference>
<dbReference type="Gene3D" id="3.30.450.40">
    <property type="match status" value="1"/>
</dbReference>
<dbReference type="InterPro" id="IPR024478">
    <property type="entry name" value="HlyB_4HB_MCP"/>
</dbReference>
<dbReference type="PROSITE" id="PS50109">
    <property type="entry name" value="HIS_KIN"/>
    <property type="match status" value="1"/>
</dbReference>
<comment type="caution">
    <text evidence="18">The sequence shown here is derived from an EMBL/GenBank/DDBJ whole genome shotgun (WGS) entry which is preliminary data.</text>
</comment>
<dbReference type="Gene3D" id="3.30.565.10">
    <property type="entry name" value="Histidine kinase-like ATPase, C-terminal domain"/>
    <property type="match status" value="1"/>
</dbReference>
<dbReference type="PROSITE" id="PS50110">
    <property type="entry name" value="RESPONSE_REGULATORY"/>
    <property type="match status" value="1"/>
</dbReference>
<feature type="domain" description="Histidine kinase" evidence="15">
    <location>
        <begin position="546"/>
        <end position="776"/>
    </location>
</feature>
<dbReference type="InterPro" id="IPR036890">
    <property type="entry name" value="HATPase_C_sf"/>
</dbReference>
<dbReference type="SUPFAM" id="SSF47384">
    <property type="entry name" value="Homodimeric domain of signal transducing histidine kinase"/>
    <property type="match status" value="1"/>
</dbReference>
<evidence type="ECO:0000256" key="12">
    <source>
        <dbReference type="PROSITE-ProRule" id="PRU00169"/>
    </source>
</evidence>
<keyword evidence="10" id="KW-0902">Two-component regulatory system</keyword>
<keyword evidence="19" id="KW-1185">Reference proteome</keyword>
<dbReference type="SUPFAM" id="SSF55781">
    <property type="entry name" value="GAF domain-like"/>
    <property type="match status" value="1"/>
</dbReference>
<dbReference type="InterPro" id="IPR003661">
    <property type="entry name" value="HisK_dim/P_dom"/>
</dbReference>
<dbReference type="SUPFAM" id="SSF55874">
    <property type="entry name" value="ATPase domain of HSP90 chaperone/DNA topoisomerase II/histidine kinase"/>
    <property type="match status" value="1"/>
</dbReference>
<dbReference type="InterPro" id="IPR003660">
    <property type="entry name" value="HAMP_dom"/>
</dbReference>
<dbReference type="CDD" id="cd06225">
    <property type="entry name" value="HAMP"/>
    <property type="match status" value="1"/>
</dbReference>
<evidence type="ECO:0000256" key="2">
    <source>
        <dbReference type="ARBA" id="ARBA00004651"/>
    </source>
</evidence>
<sequence length="946" mass="105128">MKIKSKLFLLFSALFISMVLLLGYSVYTIQHLYGSINKIVNEQYVKVQHSTEIRMEVNNIAKAIRNYALSESVVVKQQEQTKLNEARDRGTVALLALEKMANDQQNRLIIDHLKVAALEYMNFQQKIIVMLEEGNNKETSQLLTEDGQRYQQNLFDQVNDLVSINQFIMKQAVEESAFANNRSILLLAIAAFLFFIMGGILTTSVTRQITRGLVRVSDVMGGFSLGVIGLGARLEVKSNDEIGVVSKAFNQMVESLEVQSAREQEWTRQLGEHAWLHENISNFFTSIQQIEDIQAAAADALFQIMPQLGAAFGVIYIKADVAEGATKDKLVKMATYAAGQPGATTRSDSFQMGEGLIGQCALEKKRIELTDVSPEYLEIQSGLITGVPKQVLIMPLLVGDELEGVIELASLNTLTAIQIDFLEQLSALLAIHINKIKNKSQIGALLLESQRVSKDLQEQSEELLRQQEELAHMNAELEEHTAALEESEHQLQNQQADLEQANEELREKSQKLELQNSSLELTTLTLQNKTVELTEAIGYKSMFLANMSHELRTPLNSMLILAKMLADNKDKNLTPKQVEYASTVFSSGQDLLALINEILELAKIQSKKVDMLVERVVLSDVVGAVKRNFEAIAQQKGIQFHVLLNAGVPSTILIDQQRLMQILQNLLSNAFKFTERGSVALTISTNPNGSKSFAEQGQPMIEFAVQDTGIGIEKDKLNIVFEAFVQADGTTSRKYGGTGLGLSISREIAHLLGGEINVQSKIDEGSTFTFLIPMDVAATEAIEPVKALVVDARELVATTAEDSVAPEQPEITAPKKSSLPFNDITILLVDDDIRNVFALSSVLESYGLDVIYAENGREAIEVLLKNDQIQMILMDIMMPEMDGYEATRRIRQMPQYHDLPILAVTAKAMKDDRDLCIQAGASDYITKPVDIKQLLSLLKVWLYVKE</sequence>
<evidence type="ECO:0000256" key="5">
    <source>
        <dbReference type="ARBA" id="ARBA00022553"/>
    </source>
</evidence>
<dbReference type="SMART" id="SM00304">
    <property type="entry name" value="HAMP"/>
    <property type="match status" value="1"/>
</dbReference>
<proteinExistence type="predicted"/>
<feature type="modified residue" description="4-aspartylphosphate" evidence="12">
    <location>
        <position position="875"/>
    </location>
</feature>
<reference evidence="18" key="1">
    <citation type="submission" date="2020-03" db="EMBL/GenBank/DDBJ databases">
        <title>Draft sequencing of Paenibacilllus sp. S3N08.</title>
        <authorList>
            <person name="Kim D.-U."/>
        </authorList>
    </citation>
    <scope>NUCLEOTIDE SEQUENCE</scope>
    <source>
        <strain evidence="18">S3N08</strain>
    </source>
</reference>
<comment type="subcellular location">
    <subcellularLocation>
        <location evidence="2">Cell membrane</location>
        <topology evidence="2">Multi-pass membrane protein</topology>
    </subcellularLocation>
</comment>
<dbReference type="CDD" id="cd19411">
    <property type="entry name" value="MCP2201-like_sensor"/>
    <property type="match status" value="1"/>
</dbReference>
<dbReference type="InterPro" id="IPR001789">
    <property type="entry name" value="Sig_transdc_resp-reg_receiver"/>
</dbReference>
<dbReference type="CDD" id="cd17546">
    <property type="entry name" value="REC_hyHK_CKI1_RcsC-like"/>
    <property type="match status" value="1"/>
</dbReference>
<evidence type="ECO:0000256" key="14">
    <source>
        <dbReference type="SAM" id="Phobius"/>
    </source>
</evidence>